<organism evidence="1 2">
    <name type="scientific">Candidatus Thiothrix phosphatis</name>
    <dbReference type="NCBI Taxonomy" id="3112415"/>
    <lineage>
        <taxon>Bacteria</taxon>
        <taxon>Pseudomonadati</taxon>
        <taxon>Pseudomonadota</taxon>
        <taxon>Gammaproteobacteria</taxon>
        <taxon>Thiotrichales</taxon>
        <taxon>Thiotrichaceae</taxon>
        <taxon>Thiothrix</taxon>
    </lineage>
</organism>
<reference evidence="2" key="1">
    <citation type="submission" date="2023-07" db="EMBL/GenBank/DDBJ databases">
        <title>The carbon used by Thiothrix.</title>
        <authorList>
            <person name="Chen L."/>
        </authorList>
    </citation>
    <scope>NUCLEOTIDE SEQUENCE [LARGE SCALE GENOMIC DNA]</scope>
</reference>
<evidence type="ECO:0008006" key="3">
    <source>
        <dbReference type="Google" id="ProtNLM"/>
    </source>
</evidence>
<name>A0ABU6CT40_9GAMM</name>
<proteinExistence type="predicted"/>
<evidence type="ECO:0000313" key="2">
    <source>
        <dbReference type="Proteomes" id="UP001308005"/>
    </source>
</evidence>
<protein>
    <recommendedName>
        <fullName evidence="3">DUF4258 domain-containing protein</fullName>
    </recommendedName>
</protein>
<comment type="caution">
    <text evidence="1">The sequence shown here is derived from an EMBL/GenBank/DDBJ whole genome shotgun (WGS) entry which is preliminary data.</text>
</comment>
<accession>A0ABU6CT40</accession>
<dbReference type="RefSeq" id="WP_324693205.1">
    <property type="nucleotide sequence ID" value="NZ_JAYMYJ010000029.1"/>
</dbReference>
<gene>
    <name evidence="1" type="ORF">VSS37_03220</name>
</gene>
<keyword evidence="2" id="KW-1185">Reference proteome</keyword>
<dbReference type="Proteomes" id="UP001308005">
    <property type="component" value="Unassembled WGS sequence"/>
</dbReference>
<dbReference type="EMBL" id="JAYMYJ010000029">
    <property type="protein sequence ID" value="MEB4589980.1"/>
    <property type="molecule type" value="Genomic_DNA"/>
</dbReference>
<sequence>MRVTDHALIRYMERVHGVDFDTMRREIAVIARAGASLAENTESTVKVNVPNHGLQLVLKGDAVVTVIDKKTIDYIPQKRSKQRIPTMPRQLPEVYRT</sequence>
<evidence type="ECO:0000313" key="1">
    <source>
        <dbReference type="EMBL" id="MEB4589980.1"/>
    </source>
</evidence>